<reference evidence="2" key="1">
    <citation type="submission" date="2022-11" db="UniProtKB">
        <authorList>
            <consortium name="WormBaseParasite"/>
        </authorList>
    </citation>
    <scope>IDENTIFICATION</scope>
</reference>
<proteinExistence type="predicted"/>
<sequence length="100" mass="11937">MFPSTFLFRNVLFIPSKIISDYRIVPSIDNTENLWCRSMLFMFNLAWTSLLRLPFITTSLLVLFDVRFRLQINDERDHWDDAERDENGENVVDMDFQVAI</sequence>
<dbReference type="Proteomes" id="UP000887565">
    <property type="component" value="Unplaced"/>
</dbReference>
<dbReference type="WBParaSite" id="nRc.2.0.1.t29458-RA">
    <property type="protein sequence ID" value="nRc.2.0.1.t29458-RA"/>
    <property type="gene ID" value="nRc.2.0.1.g29458"/>
</dbReference>
<name>A0A915JTN4_ROMCU</name>
<accession>A0A915JTN4</accession>
<organism evidence="1 2">
    <name type="scientific">Romanomermis culicivorax</name>
    <name type="common">Nematode worm</name>
    <dbReference type="NCBI Taxonomy" id="13658"/>
    <lineage>
        <taxon>Eukaryota</taxon>
        <taxon>Metazoa</taxon>
        <taxon>Ecdysozoa</taxon>
        <taxon>Nematoda</taxon>
        <taxon>Enoplea</taxon>
        <taxon>Dorylaimia</taxon>
        <taxon>Mermithida</taxon>
        <taxon>Mermithoidea</taxon>
        <taxon>Mermithidae</taxon>
        <taxon>Romanomermis</taxon>
    </lineage>
</organism>
<protein>
    <submittedName>
        <fullName evidence="2">Transmembrane protein</fullName>
    </submittedName>
</protein>
<dbReference type="AlphaFoldDB" id="A0A915JTN4"/>
<evidence type="ECO:0000313" key="1">
    <source>
        <dbReference type="Proteomes" id="UP000887565"/>
    </source>
</evidence>
<keyword evidence="1" id="KW-1185">Reference proteome</keyword>
<evidence type="ECO:0000313" key="2">
    <source>
        <dbReference type="WBParaSite" id="nRc.2.0.1.t29458-RA"/>
    </source>
</evidence>